<dbReference type="Pfam" id="PF20684">
    <property type="entry name" value="Fung_rhodopsin"/>
    <property type="match status" value="1"/>
</dbReference>
<evidence type="ECO:0000256" key="5">
    <source>
        <dbReference type="ARBA" id="ARBA00038359"/>
    </source>
</evidence>
<feature type="region of interest" description="Disordered" evidence="6">
    <location>
        <begin position="398"/>
        <end position="438"/>
    </location>
</feature>
<comment type="caution">
    <text evidence="9">The sequence shown here is derived from an EMBL/GenBank/DDBJ whole genome shotgun (WGS) entry which is preliminary data.</text>
</comment>
<comment type="similarity">
    <text evidence="5">Belongs to the SAT4 family.</text>
</comment>
<feature type="transmembrane region" description="Helical" evidence="7">
    <location>
        <begin position="191"/>
        <end position="214"/>
    </location>
</feature>
<evidence type="ECO:0000313" key="9">
    <source>
        <dbReference type="EMBL" id="KAG9234501.1"/>
    </source>
</evidence>
<dbReference type="EMBL" id="MU251461">
    <property type="protein sequence ID" value="KAG9234501.1"/>
    <property type="molecule type" value="Genomic_DNA"/>
</dbReference>
<proteinExistence type="inferred from homology"/>
<dbReference type="PANTHER" id="PTHR33048:SF167">
    <property type="entry name" value="INTEGRAL MEMBRANE PROTEIN"/>
    <property type="match status" value="1"/>
</dbReference>
<feature type="region of interest" description="Disordered" evidence="6">
    <location>
        <begin position="459"/>
        <end position="490"/>
    </location>
</feature>
<keyword evidence="4 7" id="KW-0472">Membrane</keyword>
<reference evidence="9" key="1">
    <citation type="journal article" date="2021" name="IMA Fungus">
        <title>Genomic characterization of three marine fungi, including Emericellopsis atlantica sp. nov. with signatures of a generalist lifestyle and marine biomass degradation.</title>
        <authorList>
            <person name="Hagestad O.C."/>
            <person name="Hou L."/>
            <person name="Andersen J.H."/>
            <person name="Hansen E.H."/>
            <person name="Altermark B."/>
            <person name="Li C."/>
            <person name="Kuhnert E."/>
            <person name="Cox R.J."/>
            <person name="Crous P.W."/>
            <person name="Spatafora J.W."/>
            <person name="Lail K."/>
            <person name="Amirebrahimi M."/>
            <person name="Lipzen A."/>
            <person name="Pangilinan J."/>
            <person name="Andreopoulos W."/>
            <person name="Hayes R.D."/>
            <person name="Ng V."/>
            <person name="Grigoriev I.V."/>
            <person name="Jackson S.A."/>
            <person name="Sutton T.D.S."/>
            <person name="Dobson A.D.W."/>
            <person name="Rama T."/>
        </authorList>
    </citation>
    <scope>NUCLEOTIDE SEQUENCE</scope>
    <source>
        <strain evidence="9">TRa018bII</strain>
    </source>
</reference>
<feature type="transmembrane region" description="Helical" evidence="7">
    <location>
        <begin position="142"/>
        <end position="171"/>
    </location>
</feature>
<evidence type="ECO:0000256" key="2">
    <source>
        <dbReference type="ARBA" id="ARBA00022692"/>
    </source>
</evidence>
<feature type="transmembrane region" description="Helical" evidence="7">
    <location>
        <begin position="226"/>
        <end position="244"/>
    </location>
</feature>
<evidence type="ECO:0000256" key="6">
    <source>
        <dbReference type="SAM" id="MobiDB-lite"/>
    </source>
</evidence>
<dbReference type="OrthoDB" id="5022096at2759"/>
<feature type="domain" description="Rhodopsin" evidence="8">
    <location>
        <begin position="46"/>
        <end position="289"/>
    </location>
</feature>
<gene>
    <name evidence="9" type="ORF">BJ875DRAFT_484127</name>
</gene>
<keyword evidence="2 7" id="KW-0812">Transmembrane</keyword>
<dbReference type="AlphaFoldDB" id="A0A9P7YJ20"/>
<feature type="transmembrane region" description="Helical" evidence="7">
    <location>
        <begin position="62"/>
        <end position="81"/>
    </location>
</feature>
<keyword evidence="10" id="KW-1185">Reference proteome</keyword>
<feature type="transmembrane region" description="Helical" evidence="7">
    <location>
        <begin position="29"/>
        <end position="50"/>
    </location>
</feature>
<evidence type="ECO:0000259" key="8">
    <source>
        <dbReference type="Pfam" id="PF20684"/>
    </source>
</evidence>
<feature type="compositionally biased region" description="Polar residues" evidence="6">
    <location>
        <begin position="428"/>
        <end position="438"/>
    </location>
</feature>
<dbReference type="PANTHER" id="PTHR33048">
    <property type="entry name" value="PTH11-LIKE INTEGRAL MEMBRANE PROTEIN (AFU_ORTHOLOGUE AFUA_5G11245)"/>
    <property type="match status" value="1"/>
</dbReference>
<dbReference type="Proteomes" id="UP000824998">
    <property type="component" value="Unassembled WGS sequence"/>
</dbReference>
<accession>A0A9P7YJ20</accession>
<evidence type="ECO:0000313" key="10">
    <source>
        <dbReference type="Proteomes" id="UP000824998"/>
    </source>
</evidence>
<organism evidence="9 10">
    <name type="scientific">Amylocarpus encephaloides</name>
    <dbReference type="NCBI Taxonomy" id="45428"/>
    <lineage>
        <taxon>Eukaryota</taxon>
        <taxon>Fungi</taxon>
        <taxon>Dikarya</taxon>
        <taxon>Ascomycota</taxon>
        <taxon>Pezizomycotina</taxon>
        <taxon>Leotiomycetes</taxon>
        <taxon>Helotiales</taxon>
        <taxon>Helotiales incertae sedis</taxon>
        <taxon>Amylocarpus</taxon>
    </lineage>
</organism>
<feature type="compositionally biased region" description="Basic and acidic residues" evidence="6">
    <location>
        <begin position="459"/>
        <end position="478"/>
    </location>
</feature>
<sequence>MYLPRLPSSAYSSNGTLGPIDGADNGQRILGITGFFASFACTAVILRMYVRTAILNTVGMDDYAMLFAMICSATAFVFFVLEVNAGVGEHYGNPHLMSNLPTILHYSYHHGWLIVTGISSVKISIGFFLLRLVQGKWFKRCIILWIVFIVVFTLACVGTIIFQCLPIDAAWDFTLRLNPATRCYQLQVFRGIGLFNGAINIFTDFLFATLPIPIVIPLDLNIRAKISLISILSLGYFACAASIVKEYLLSTFFDNTDSFFNNAFNIWNFIELNVGILAASLPALRPLFANLLETATSLKSRTSVHRKRRPSKSEIQVVGQRQLQLHRNYRFCQPHIEDASHDPRISLPLTLGHEKETRFPAPSAVMTPTDVSPTSTMHSKHNIQISKPYHTFTGTSTTTRISTGGHHHHNYSRSRLTKEEESGLWRQDSATSLGSSNMSRLEKLEEGLEEEGIRYVRRERERRERGRAVSRGREERRKGILKTTEVSVTR</sequence>
<evidence type="ECO:0000256" key="7">
    <source>
        <dbReference type="SAM" id="Phobius"/>
    </source>
</evidence>
<comment type="subcellular location">
    <subcellularLocation>
        <location evidence="1">Membrane</location>
        <topology evidence="1">Multi-pass membrane protein</topology>
    </subcellularLocation>
</comment>
<evidence type="ECO:0000256" key="1">
    <source>
        <dbReference type="ARBA" id="ARBA00004141"/>
    </source>
</evidence>
<dbReference type="InterPro" id="IPR052337">
    <property type="entry name" value="SAT4-like"/>
</dbReference>
<evidence type="ECO:0000256" key="3">
    <source>
        <dbReference type="ARBA" id="ARBA00022989"/>
    </source>
</evidence>
<protein>
    <recommendedName>
        <fullName evidence="8">Rhodopsin domain-containing protein</fullName>
    </recommendedName>
</protein>
<dbReference type="GO" id="GO:0016020">
    <property type="term" value="C:membrane"/>
    <property type="evidence" value="ECO:0007669"/>
    <property type="project" value="UniProtKB-SubCell"/>
</dbReference>
<keyword evidence="3 7" id="KW-1133">Transmembrane helix</keyword>
<dbReference type="InterPro" id="IPR049326">
    <property type="entry name" value="Rhodopsin_dom_fungi"/>
</dbReference>
<feature type="transmembrane region" description="Helical" evidence="7">
    <location>
        <begin position="110"/>
        <end position="130"/>
    </location>
</feature>
<evidence type="ECO:0000256" key="4">
    <source>
        <dbReference type="ARBA" id="ARBA00023136"/>
    </source>
</evidence>
<name>A0A9P7YJ20_9HELO</name>